<feature type="compositionally biased region" description="Acidic residues" evidence="1">
    <location>
        <begin position="28"/>
        <end position="51"/>
    </location>
</feature>
<feature type="region of interest" description="Disordered" evidence="1">
    <location>
        <begin position="25"/>
        <end position="51"/>
    </location>
</feature>
<sequence length="51" mass="5731">MPNEARLLNAYGELPESTMLNEVFGGLGDDDDGPGDDYIEFEDEDEDMNKF</sequence>
<reference evidence="2" key="1">
    <citation type="submission" date="2020-07" db="EMBL/GenBank/DDBJ databases">
        <title>Ethylene signaling mediates host invasion by parasitic plants.</title>
        <authorList>
            <person name="Yoshida S."/>
        </authorList>
    </citation>
    <scope>NUCLEOTIDE SEQUENCE</scope>
    <source>
        <strain evidence="2">Okayama</strain>
    </source>
</reference>
<organism evidence="2 3">
    <name type="scientific">Phtheirospermum japonicum</name>
    <dbReference type="NCBI Taxonomy" id="374723"/>
    <lineage>
        <taxon>Eukaryota</taxon>
        <taxon>Viridiplantae</taxon>
        <taxon>Streptophyta</taxon>
        <taxon>Embryophyta</taxon>
        <taxon>Tracheophyta</taxon>
        <taxon>Spermatophyta</taxon>
        <taxon>Magnoliopsida</taxon>
        <taxon>eudicotyledons</taxon>
        <taxon>Gunneridae</taxon>
        <taxon>Pentapetalae</taxon>
        <taxon>asterids</taxon>
        <taxon>lamiids</taxon>
        <taxon>Lamiales</taxon>
        <taxon>Orobanchaceae</taxon>
        <taxon>Orobanchaceae incertae sedis</taxon>
        <taxon>Phtheirospermum</taxon>
    </lineage>
</organism>
<evidence type="ECO:0000313" key="3">
    <source>
        <dbReference type="Proteomes" id="UP000653305"/>
    </source>
</evidence>
<protein>
    <submittedName>
        <fullName evidence="2">Uncharacterized protein</fullName>
    </submittedName>
</protein>
<evidence type="ECO:0000313" key="2">
    <source>
        <dbReference type="EMBL" id="GFP80683.1"/>
    </source>
</evidence>
<comment type="caution">
    <text evidence="2">The sequence shown here is derived from an EMBL/GenBank/DDBJ whole genome shotgun (WGS) entry which is preliminary data.</text>
</comment>
<gene>
    <name evidence="2" type="ORF">PHJA_000211600</name>
</gene>
<name>A0A830B857_9LAMI</name>
<proteinExistence type="predicted"/>
<accession>A0A830B857</accession>
<dbReference type="AlphaFoldDB" id="A0A830B857"/>
<keyword evidence="3" id="KW-1185">Reference proteome</keyword>
<dbReference type="EMBL" id="BMAC01000022">
    <property type="protein sequence ID" value="GFP80683.1"/>
    <property type="molecule type" value="Genomic_DNA"/>
</dbReference>
<dbReference type="Proteomes" id="UP000653305">
    <property type="component" value="Unassembled WGS sequence"/>
</dbReference>
<evidence type="ECO:0000256" key="1">
    <source>
        <dbReference type="SAM" id="MobiDB-lite"/>
    </source>
</evidence>